<gene>
    <name evidence="1" type="ORF">LCGC14_1507310</name>
</gene>
<accession>A0A0F9JN69</accession>
<comment type="caution">
    <text evidence="1">The sequence shown here is derived from an EMBL/GenBank/DDBJ whole genome shotgun (WGS) entry which is preliminary data.</text>
</comment>
<sequence>MKIYYTTDFVGHTPIGTSAVIVAQNKGHARRLLAKELENYELKLEGFLDCQINFEEIDPTKAQAIVLSDGDY</sequence>
<evidence type="ECO:0000313" key="1">
    <source>
        <dbReference type="EMBL" id="KKM63851.1"/>
    </source>
</evidence>
<organism evidence="1">
    <name type="scientific">marine sediment metagenome</name>
    <dbReference type="NCBI Taxonomy" id="412755"/>
    <lineage>
        <taxon>unclassified sequences</taxon>
        <taxon>metagenomes</taxon>
        <taxon>ecological metagenomes</taxon>
    </lineage>
</organism>
<dbReference type="AlphaFoldDB" id="A0A0F9JN69"/>
<name>A0A0F9JN69_9ZZZZ</name>
<proteinExistence type="predicted"/>
<reference evidence="1" key="1">
    <citation type="journal article" date="2015" name="Nature">
        <title>Complex archaea that bridge the gap between prokaryotes and eukaryotes.</title>
        <authorList>
            <person name="Spang A."/>
            <person name="Saw J.H."/>
            <person name="Jorgensen S.L."/>
            <person name="Zaremba-Niedzwiedzka K."/>
            <person name="Martijn J."/>
            <person name="Lind A.E."/>
            <person name="van Eijk R."/>
            <person name="Schleper C."/>
            <person name="Guy L."/>
            <person name="Ettema T.J."/>
        </authorList>
    </citation>
    <scope>NUCLEOTIDE SEQUENCE</scope>
</reference>
<protein>
    <submittedName>
        <fullName evidence="1">Uncharacterized protein</fullName>
    </submittedName>
</protein>
<dbReference type="EMBL" id="LAZR01011018">
    <property type="protein sequence ID" value="KKM63851.1"/>
    <property type="molecule type" value="Genomic_DNA"/>
</dbReference>